<feature type="non-terminal residue" evidence="2">
    <location>
        <position position="69"/>
    </location>
</feature>
<organism evidence="2 3">
    <name type="scientific">Haematococcus lacustris</name>
    <name type="common">Green alga</name>
    <name type="synonym">Haematococcus pluvialis</name>
    <dbReference type="NCBI Taxonomy" id="44745"/>
    <lineage>
        <taxon>Eukaryota</taxon>
        <taxon>Viridiplantae</taxon>
        <taxon>Chlorophyta</taxon>
        <taxon>core chlorophytes</taxon>
        <taxon>Chlorophyceae</taxon>
        <taxon>CS clade</taxon>
        <taxon>Chlamydomonadales</taxon>
        <taxon>Haematococcaceae</taxon>
        <taxon>Haematococcus</taxon>
    </lineage>
</organism>
<dbReference type="EMBL" id="BLLF01000864">
    <property type="protein sequence ID" value="GFH15532.1"/>
    <property type="molecule type" value="Genomic_DNA"/>
</dbReference>
<dbReference type="Proteomes" id="UP000485058">
    <property type="component" value="Unassembled WGS sequence"/>
</dbReference>
<sequence length="69" mass="8050">MQPQRQRQREAPHAPGSSYGANQQKRRDEALARQRASRLHRSNVARLLHNSENTVQEQQEATEMSRIEE</sequence>
<feature type="region of interest" description="Disordered" evidence="1">
    <location>
        <begin position="1"/>
        <end position="69"/>
    </location>
</feature>
<dbReference type="AlphaFoldDB" id="A0A699ZIL1"/>
<accession>A0A699ZIL1</accession>
<comment type="caution">
    <text evidence="2">The sequence shown here is derived from an EMBL/GenBank/DDBJ whole genome shotgun (WGS) entry which is preliminary data.</text>
</comment>
<evidence type="ECO:0000313" key="2">
    <source>
        <dbReference type="EMBL" id="GFH15532.1"/>
    </source>
</evidence>
<feature type="compositionally biased region" description="Polar residues" evidence="1">
    <location>
        <begin position="50"/>
        <end position="62"/>
    </location>
</feature>
<name>A0A699ZIL1_HAELA</name>
<keyword evidence="3" id="KW-1185">Reference proteome</keyword>
<feature type="non-terminal residue" evidence="2">
    <location>
        <position position="1"/>
    </location>
</feature>
<gene>
    <name evidence="2" type="ORF">HaLaN_11773</name>
</gene>
<proteinExistence type="predicted"/>
<evidence type="ECO:0000256" key="1">
    <source>
        <dbReference type="SAM" id="MobiDB-lite"/>
    </source>
</evidence>
<evidence type="ECO:0000313" key="3">
    <source>
        <dbReference type="Proteomes" id="UP000485058"/>
    </source>
</evidence>
<reference evidence="2 3" key="1">
    <citation type="submission" date="2020-02" db="EMBL/GenBank/DDBJ databases">
        <title>Draft genome sequence of Haematococcus lacustris strain NIES-144.</title>
        <authorList>
            <person name="Morimoto D."/>
            <person name="Nakagawa S."/>
            <person name="Yoshida T."/>
            <person name="Sawayama S."/>
        </authorList>
    </citation>
    <scope>NUCLEOTIDE SEQUENCE [LARGE SCALE GENOMIC DNA]</scope>
    <source>
        <strain evidence="2 3">NIES-144</strain>
    </source>
</reference>
<protein>
    <submittedName>
        <fullName evidence="2">Uncharacterized protein</fullName>
    </submittedName>
</protein>